<name>A0A091B245_9GAMM</name>
<protein>
    <recommendedName>
        <fullName evidence="4">Yip1 domain-containing protein</fullName>
    </recommendedName>
</protein>
<feature type="transmembrane region" description="Helical" evidence="1">
    <location>
        <begin position="21"/>
        <end position="41"/>
    </location>
</feature>
<feature type="transmembrane region" description="Helical" evidence="1">
    <location>
        <begin position="116"/>
        <end position="132"/>
    </location>
</feature>
<keyword evidence="3" id="KW-1185">Reference proteome</keyword>
<feature type="transmembrane region" description="Helical" evidence="1">
    <location>
        <begin position="84"/>
        <end position="104"/>
    </location>
</feature>
<evidence type="ECO:0008006" key="4">
    <source>
        <dbReference type="Google" id="ProtNLM"/>
    </source>
</evidence>
<evidence type="ECO:0000313" key="3">
    <source>
        <dbReference type="Proteomes" id="UP000029392"/>
    </source>
</evidence>
<keyword evidence="1" id="KW-0472">Membrane</keyword>
<accession>A0A091B245</accession>
<dbReference type="PATRIC" id="fig|1384054.3.peg.2036"/>
<dbReference type="AlphaFoldDB" id="A0A091B245"/>
<reference evidence="2 3" key="1">
    <citation type="submission" date="2013-09" db="EMBL/GenBank/DDBJ databases">
        <title>Genome sequencing of Arenimonas malthae.</title>
        <authorList>
            <person name="Chen F."/>
            <person name="Wang G."/>
        </authorList>
    </citation>
    <scope>NUCLEOTIDE SEQUENCE [LARGE SCALE GENOMIC DNA]</scope>
    <source>
        <strain evidence="2 3">CC-JY-1</strain>
    </source>
</reference>
<evidence type="ECO:0000256" key="1">
    <source>
        <dbReference type="SAM" id="Phobius"/>
    </source>
</evidence>
<keyword evidence="1" id="KW-1133">Transmembrane helix</keyword>
<organism evidence="2 3">
    <name type="scientific">Arenimonas malthae CC-JY-1</name>
    <dbReference type="NCBI Taxonomy" id="1384054"/>
    <lineage>
        <taxon>Bacteria</taxon>
        <taxon>Pseudomonadati</taxon>
        <taxon>Pseudomonadota</taxon>
        <taxon>Gammaproteobacteria</taxon>
        <taxon>Lysobacterales</taxon>
        <taxon>Lysobacteraceae</taxon>
        <taxon>Arenimonas</taxon>
    </lineage>
</organism>
<proteinExistence type="predicted"/>
<dbReference type="STRING" id="1384054.N790_09630"/>
<evidence type="ECO:0000313" key="2">
    <source>
        <dbReference type="EMBL" id="KFN45642.1"/>
    </source>
</evidence>
<sequence>MVALLRPLFELCLLRRGPQDLPYSPPAVALFAFALMALQVAMGAATEAPPGQLAARVGVTAFMLFGVTQALLNLRGLRNRAAQTLLALAGSGLLFTLAMLPAALALRPYLDVEQPPASAMLPGLAALVLFVWKLRVEASIWRQALEIRRGQALALAIALVLLELMLLVWLAPPVPAAAA</sequence>
<gene>
    <name evidence="2" type="ORF">N790_09630</name>
</gene>
<dbReference type="eggNOG" id="ENOG5033C8W">
    <property type="taxonomic scope" value="Bacteria"/>
</dbReference>
<comment type="caution">
    <text evidence="2">The sequence shown here is derived from an EMBL/GenBank/DDBJ whole genome shotgun (WGS) entry which is preliminary data.</text>
</comment>
<dbReference type="Proteomes" id="UP000029392">
    <property type="component" value="Unassembled WGS sequence"/>
</dbReference>
<feature type="transmembrane region" description="Helical" evidence="1">
    <location>
        <begin position="152"/>
        <end position="171"/>
    </location>
</feature>
<keyword evidence="1" id="KW-0812">Transmembrane</keyword>
<feature type="transmembrane region" description="Helical" evidence="1">
    <location>
        <begin position="53"/>
        <end position="72"/>
    </location>
</feature>
<dbReference type="EMBL" id="AVCH01000179">
    <property type="protein sequence ID" value="KFN45642.1"/>
    <property type="molecule type" value="Genomic_DNA"/>
</dbReference>